<gene>
    <name evidence="1" type="ORF">C495_01065</name>
</gene>
<feature type="non-terminal residue" evidence="1">
    <location>
        <position position="104"/>
    </location>
</feature>
<sequence>LAIRENTGYPYPLWVGKYGDRPKGPIWNYKINKDLMKEFGFAVEHIEDPEKNMDIHYFRHFFTTNMQEGQGTHDADLSWHMVQILRGDVGGQRSGQGTDGNGGG</sequence>
<dbReference type="Proteomes" id="UP000011661">
    <property type="component" value="Unassembled WGS sequence"/>
</dbReference>
<organism evidence="1 2">
    <name type="scientific">Natronorubrum sulfidifaciens JCM 14089</name>
    <dbReference type="NCBI Taxonomy" id="1230460"/>
    <lineage>
        <taxon>Archaea</taxon>
        <taxon>Methanobacteriati</taxon>
        <taxon>Methanobacteriota</taxon>
        <taxon>Stenosarchaea group</taxon>
        <taxon>Halobacteria</taxon>
        <taxon>Halobacteriales</taxon>
        <taxon>Natrialbaceae</taxon>
        <taxon>Natronorubrum</taxon>
    </lineage>
</organism>
<accession>L9WHK1</accession>
<evidence type="ECO:0000313" key="2">
    <source>
        <dbReference type="Proteomes" id="UP000011661"/>
    </source>
</evidence>
<evidence type="ECO:0000313" key="1">
    <source>
        <dbReference type="EMBL" id="ELY48919.1"/>
    </source>
</evidence>
<dbReference type="AlphaFoldDB" id="L9WHK1"/>
<proteinExistence type="predicted"/>
<protein>
    <submittedName>
        <fullName evidence="1">Uncharacterized protein</fullName>
    </submittedName>
</protein>
<keyword evidence="2" id="KW-1185">Reference proteome</keyword>
<comment type="caution">
    <text evidence="1">The sequence shown here is derived from an EMBL/GenBank/DDBJ whole genome shotgun (WGS) entry which is preliminary data.</text>
</comment>
<name>L9WHK1_9EURY</name>
<reference evidence="1 2" key="1">
    <citation type="journal article" date="2014" name="PLoS Genet.">
        <title>Phylogenetically driven sequencing of extremely halophilic archaea reveals strategies for static and dynamic osmo-response.</title>
        <authorList>
            <person name="Becker E.A."/>
            <person name="Seitzer P.M."/>
            <person name="Tritt A."/>
            <person name="Larsen D."/>
            <person name="Krusor M."/>
            <person name="Yao A.I."/>
            <person name="Wu D."/>
            <person name="Madern D."/>
            <person name="Eisen J.A."/>
            <person name="Darling A.E."/>
            <person name="Facciotti M.T."/>
        </authorList>
    </citation>
    <scope>NUCLEOTIDE SEQUENCE [LARGE SCALE GENOMIC DNA]</scope>
    <source>
        <strain evidence="1 2">JCM 14089</strain>
    </source>
</reference>
<dbReference type="EMBL" id="AOHX01000015">
    <property type="protein sequence ID" value="ELY48919.1"/>
    <property type="molecule type" value="Genomic_DNA"/>
</dbReference>
<feature type="non-terminal residue" evidence="1">
    <location>
        <position position="1"/>
    </location>
</feature>